<gene>
    <name evidence="6" type="ORF">DFE_2818</name>
</gene>
<keyword evidence="1 3" id="KW-0597">Phosphoprotein</keyword>
<dbReference type="PROSITE" id="PS50043">
    <property type="entry name" value="HTH_LUXR_2"/>
    <property type="match status" value="1"/>
</dbReference>
<evidence type="ECO:0000256" key="1">
    <source>
        <dbReference type="ARBA" id="ARBA00022553"/>
    </source>
</evidence>
<dbReference type="InterPro" id="IPR016032">
    <property type="entry name" value="Sig_transdc_resp-reg_C-effctor"/>
</dbReference>
<dbReference type="PANTHER" id="PTHR43214:SF43">
    <property type="entry name" value="TWO-COMPONENT RESPONSE REGULATOR"/>
    <property type="match status" value="1"/>
</dbReference>
<sequence>MTSAPITQGARIFLADDHPAVLDGLTLLLAQDNHVICGVATCLEEAMAAIDESRADIAMVDLSLCGESGLDLIPVMVERNIPVLVYSMHEDAATQQRAADQGASGYVTKREPSGVLLEAVHRILAGERYVSPRAAANLEAGAPAQGVPLSGNSVNTKTFSERERQIWTLLAQGESNVDIAAALKISVRTVESYYTRMMAKLELDGIKALRKLAISESRLIF</sequence>
<keyword evidence="2" id="KW-0238">DNA-binding</keyword>
<dbReference type="SUPFAM" id="SSF46894">
    <property type="entry name" value="C-terminal effector domain of the bipartite response regulators"/>
    <property type="match status" value="1"/>
</dbReference>
<feature type="domain" description="Response regulatory" evidence="5">
    <location>
        <begin position="11"/>
        <end position="124"/>
    </location>
</feature>
<dbReference type="EMBL" id="AP017378">
    <property type="protein sequence ID" value="BBD09544.1"/>
    <property type="molecule type" value="Genomic_DNA"/>
</dbReference>
<keyword evidence="7" id="KW-1185">Reference proteome</keyword>
<dbReference type="PROSITE" id="PS00622">
    <property type="entry name" value="HTH_LUXR_1"/>
    <property type="match status" value="1"/>
</dbReference>
<dbReference type="SUPFAM" id="SSF52172">
    <property type="entry name" value="CheY-like"/>
    <property type="match status" value="1"/>
</dbReference>
<proteinExistence type="predicted"/>
<evidence type="ECO:0000256" key="2">
    <source>
        <dbReference type="ARBA" id="ARBA00023125"/>
    </source>
</evidence>
<dbReference type="InterPro" id="IPR000792">
    <property type="entry name" value="Tscrpt_reg_LuxR_C"/>
</dbReference>
<dbReference type="PRINTS" id="PR00038">
    <property type="entry name" value="HTHLUXR"/>
</dbReference>
<dbReference type="KEGG" id="dfl:DFE_2818"/>
<dbReference type="GO" id="GO:0000160">
    <property type="term" value="P:phosphorelay signal transduction system"/>
    <property type="evidence" value="ECO:0007669"/>
    <property type="project" value="InterPro"/>
</dbReference>
<dbReference type="InterPro" id="IPR001789">
    <property type="entry name" value="Sig_transdc_resp-reg_receiver"/>
</dbReference>
<protein>
    <submittedName>
        <fullName evidence="6">Response regulator receiver</fullName>
    </submittedName>
</protein>
<dbReference type="RefSeq" id="WP_126380576.1">
    <property type="nucleotide sequence ID" value="NZ_AP017378.1"/>
</dbReference>
<dbReference type="GO" id="GO:0003677">
    <property type="term" value="F:DNA binding"/>
    <property type="evidence" value="ECO:0007669"/>
    <property type="project" value="UniProtKB-KW"/>
</dbReference>
<evidence type="ECO:0000256" key="3">
    <source>
        <dbReference type="PROSITE-ProRule" id="PRU00169"/>
    </source>
</evidence>
<accession>A0A2Z6B220</accession>
<organism evidence="6 7">
    <name type="scientific">Desulfovibrio ferrophilus</name>
    <dbReference type="NCBI Taxonomy" id="241368"/>
    <lineage>
        <taxon>Bacteria</taxon>
        <taxon>Pseudomonadati</taxon>
        <taxon>Thermodesulfobacteriota</taxon>
        <taxon>Desulfovibrionia</taxon>
        <taxon>Desulfovibrionales</taxon>
        <taxon>Desulfovibrionaceae</taxon>
        <taxon>Desulfovibrio</taxon>
    </lineage>
</organism>
<dbReference type="SMART" id="SM00421">
    <property type="entry name" value="HTH_LUXR"/>
    <property type="match status" value="1"/>
</dbReference>
<dbReference type="Pfam" id="PF00196">
    <property type="entry name" value="GerE"/>
    <property type="match status" value="1"/>
</dbReference>
<name>A0A2Z6B220_9BACT</name>
<evidence type="ECO:0000259" key="4">
    <source>
        <dbReference type="PROSITE" id="PS50043"/>
    </source>
</evidence>
<dbReference type="InterPro" id="IPR039420">
    <property type="entry name" value="WalR-like"/>
</dbReference>
<dbReference type="InterPro" id="IPR011006">
    <property type="entry name" value="CheY-like_superfamily"/>
</dbReference>
<evidence type="ECO:0000313" key="6">
    <source>
        <dbReference type="EMBL" id="BBD09544.1"/>
    </source>
</evidence>
<dbReference type="Pfam" id="PF00072">
    <property type="entry name" value="Response_reg"/>
    <property type="match status" value="1"/>
</dbReference>
<dbReference type="CDD" id="cd06170">
    <property type="entry name" value="LuxR_C_like"/>
    <property type="match status" value="1"/>
</dbReference>
<dbReference type="OrthoDB" id="5396209at2"/>
<evidence type="ECO:0000313" key="7">
    <source>
        <dbReference type="Proteomes" id="UP000269883"/>
    </source>
</evidence>
<dbReference type="Proteomes" id="UP000269883">
    <property type="component" value="Chromosome"/>
</dbReference>
<dbReference type="GO" id="GO:0006355">
    <property type="term" value="P:regulation of DNA-templated transcription"/>
    <property type="evidence" value="ECO:0007669"/>
    <property type="project" value="InterPro"/>
</dbReference>
<dbReference type="PROSITE" id="PS50110">
    <property type="entry name" value="RESPONSE_REGULATORY"/>
    <property type="match status" value="1"/>
</dbReference>
<evidence type="ECO:0000259" key="5">
    <source>
        <dbReference type="PROSITE" id="PS50110"/>
    </source>
</evidence>
<dbReference type="Gene3D" id="3.40.50.2300">
    <property type="match status" value="1"/>
</dbReference>
<dbReference type="AlphaFoldDB" id="A0A2Z6B220"/>
<dbReference type="SMART" id="SM00448">
    <property type="entry name" value="REC"/>
    <property type="match status" value="1"/>
</dbReference>
<dbReference type="PANTHER" id="PTHR43214">
    <property type="entry name" value="TWO-COMPONENT RESPONSE REGULATOR"/>
    <property type="match status" value="1"/>
</dbReference>
<feature type="modified residue" description="4-aspartylphosphate" evidence="3">
    <location>
        <position position="61"/>
    </location>
</feature>
<reference evidence="6 7" key="1">
    <citation type="journal article" date="2018" name="Sci. Adv.">
        <title>Multi-heme cytochromes provide a pathway for survival in energy-limited environments.</title>
        <authorList>
            <person name="Deng X."/>
            <person name="Dohmae N."/>
            <person name="Nealson K.H."/>
            <person name="Hashimoto K."/>
            <person name="Okamoto A."/>
        </authorList>
    </citation>
    <scope>NUCLEOTIDE SEQUENCE [LARGE SCALE GENOMIC DNA]</scope>
    <source>
        <strain evidence="6 7">IS5</strain>
    </source>
</reference>
<feature type="domain" description="HTH luxR-type" evidence="4">
    <location>
        <begin position="152"/>
        <end position="217"/>
    </location>
</feature>
<dbReference type="CDD" id="cd17535">
    <property type="entry name" value="REC_NarL-like"/>
    <property type="match status" value="1"/>
</dbReference>
<dbReference type="InterPro" id="IPR058245">
    <property type="entry name" value="NreC/VraR/RcsB-like_REC"/>
</dbReference>